<dbReference type="InterPro" id="IPR015943">
    <property type="entry name" value="WD40/YVTN_repeat-like_dom_sf"/>
</dbReference>
<dbReference type="SUPFAM" id="SSF50978">
    <property type="entry name" value="WD40 repeat-like"/>
    <property type="match status" value="1"/>
</dbReference>
<dbReference type="PANTHER" id="PTHR12616">
    <property type="entry name" value="VACUOLAR PROTEIN SORTING VPS41"/>
    <property type="match status" value="1"/>
</dbReference>
<dbReference type="InParanoid" id="A0A165V0L1"/>
<evidence type="ECO:0000259" key="4">
    <source>
        <dbReference type="Pfam" id="PF25066"/>
    </source>
</evidence>
<feature type="domain" description="VPS8-like TPR-like repeats" evidence="4">
    <location>
        <begin position="1229"/>
        <end position="1389"/>
    </location>
</feature>
<feature type="compositionally biased region" description="Polar residues" evidence="2">
    <location>
        <begin position="1"/>
        <end position="13"/>
    </location>
</feature>
<dbReference type="GO" id="GO:0006623">
    <property type="term" value="P:protein targeting to vacuole"/>
    <property type="evidence" value="ECO:0007669"/>
    <property type="project" value="InterPro"/>
</dbReference>
<dbReference type="Pfam" id="PF23410">
    <property type="entry name" value="Beta-prop_VPS8"/>
    <property type="match status" value="2"/>
</dbReference>
<dbReference type="Gene3D" id="2.130.10.10">
    <property type="entry name" value="YVTN repeat-like/Quinoprotein amine dehydrogenase"/>
    <property type="match status" value="1"/>
</dbReference>
<dbReference type="GO" id="GO:0030897">
    <property type="term" value="C:HOPS complex"/>
    <property type="evidence" value="ECO:0007669"/>
    <property type="project" value="TreeGrafter"/>
</dbReference>
<dbReference type="Proteomes" id="UP000076761">
    <property type="component" value="Unassembled WGS sequence"/>
</dbReference>
<feature type="region of interest" description="Disordered" evidence="2">
    <location>
        <begin position="1"/>
        <end position="86"/>
    </location>
</feature>
<feature type="domain" description="Vacuolar protein sorting-associated protein 8 central" evidence="3">
    <location>
        <begin position="679"/>
        <end position="895"/>
    </location>
</feature>
<dbReference type="InterPro" id="IPR059070">
    <property type="entry name" value="TPR_VPS8_2"/>
</dbReference>
<dbReference type="GO" id="GO:0034058">
    <property type="term" value="P:endosomal vesicle fusion"/>
    <property type="evidence" value="ECO:0007669"/>
    <property type="project" value="TreeGrafter"/>
</dbReference>
<accession>A0A165V0L1</accession>
<gene>
    <name evidence="5" type="ORF">NEOLEDRAFT_1057219</name>
</gene>
<dbReference type="InterPro" id="IPR045111">
    <property type="entry name" value="Vps41/Vps8"/>
</dbReference>
<organism evidence="5 6">
    <name type="scientific">Neolentinus lepideus HHB14362 ss-1</name>
    <dbReference type="NCBI Taxonomy" id="1314782"/>
    <lineage>
        <taxon>Eukaryota</taxon>
        <taxon>Fungi</taxon>
        <taxon>Dikarya</taxon>
        <taxon>Basidiomycota</taxon>
        <taxon>Agaricomycotina</taxon>
        <taxon>Agaricomycetes</taxon>
        <taxon>Gloeophyllales</taxon>
        <taxon>Gloeophyllaceae</taxon>
        <taxon>Neolentinus</taxon>
    </lineage>
</organism>
<name>A0A165V0L1_9AGAM</name>
<dbReference type="OrthoDB" id="289913at2759"/>
<dbReference type="GO" id="GO:0005770">
    <property type="term" value="C:late endosome"/>
    <property type="evidence" value="ECO:0007669"/>
    <property type="project" value="TreeGrafter"/>
</dbReference>
<feature type="compositionally biased region" description="Polar residues" evidence="2">
    <location>
        <begin position="25"/>
        <end position="45"/>
    </location>
</feature>
<dbReference type="PANTHER" id="PTHR12616:SF8">
    <property type="entry name" value="VACUOLAR PROTEIN SORTING-ASSOCIATED PROTEIN 8 HOMOLOG"/>
    <property type="match status" value="1"/>
</dbReference>
<dbReference type="InterPro" id="IPR025941">
    <property type="entry name" value="Vps8_central_dom"/>
</dbReference>
<dbReference type="Pfam" id="PF12816">
    <property type="entry name" value="TPR_Vps8"/>
    <property type="match status" value="1"/>
</dbReference>
<evidence type="ECO:0000313" key="6">
    <source>
        <dbReference type="Proteomes" id="UP000076761"/>
    </source>
</evidence>
<protein>
    <submittedName>
        <fullName evidence="5">Uncharacterized protein</fullName>
    </submittedName>
</protein>
<sequence>MASPTSVPGTPSRQARPFLHPTISRLRSYNPQASRNNSATGSGLTIHTPAFGTASPSPSHFSAISRSTTPSNLDHYSDRPGTANGHSRLDREVFKWTQLQTISDILYGKKLSQKASAILGSPSLGSPTVMAANGLICIGTDLGKLLVFDFKQSLRAICGNETSAVAVGPVSAVALSHDHTYVATGHASGHIQLFDLSKPQTPARFVAPTSMPAVAAGRQEGHLIGSRITSIGFVAGRHTAIVSADENGLAFYHSLGKVLFVEASDILRILGKYPEADPADGLPANADSPNAGLVLPANGNGHRSFAGPFRRRRLRKSNTILSMAALPLGTAPHATDTYQVVAMLTPMKLVIIGLKPTPKTWFRRHRDDADEKGVRSKWKGTMAWWPSMTPGEKLPTKLEKSHKTNELLPPTDPVLAYSWADTVYLLRIYETKVTQKVKNPRNGKTSTYEVGVIAFAEERSWATVSGADVLALQWLNANQIILVTAQSLEVYDVATSKLVEKASYDASLLVSPTLGYTVNGMMPYADSVSDIAHSVRVYKGKVFLLGRQDISVGTLLTWADRILALVSQGNFLSAIELTRTYYTGEAPGNRNGLPDAPGQVKDIVGQKLRDLMTASARYAFSEERLVETHVSANGRGVDRTELFEGLVQTCARACRALDDYDFLFEDLFQYYDDSGISQMFLVQLEALVLEGTIRYVPPRITQRLVAMHDEDGRPDLVERVIWHIEPDCLDINQAVHLCKAHQLYDALIYVYTRAMKDYVAPVVELLGLIRKVMQYRRAQMENSYRSQDFGVSMDEAHLEPIILNGYKVYPYLGDVLSGLTYPSEDPLPEDEAQTAKNDVYTFLFFGRSSVWPPGEGGKLVLTADEEGGIESTYPYLRLLLRFDAEAFLHSLDLAFEDSYFNYGNPSISRNIICNILLEVLSSGGLTQSDITFINIFIARSIAKYKYAQVIHIPPSVMQNILIGLTEDPDEDTREDRQLAAEYLLSAYVPHDSDTILELFHAAGFYRILRSWYRHEQQWAPLFLAYLNDSDLDGMEVFSGASDVMTLASRSNAGSLPFDVIAAVCDAIPRLLHISVAYTALLIDTYAPDLHSDAVDAVPMDNREQARFAYLRQLLGPHSAEDDEIVGFKRRRDPSPNVPSELRSLYIELHCRIDPSNVVESLKYLPQGFVERSDVIRTCEENHVFDAAVWAASTEGNAAASMSKVQSFESKLANNVTTVITKRVDENSSHEELEKLVSALQSVGRAGISVCVESSNAASVEKTSLEDMWFRLLRSQIDCVQDVSCCYSAQILDLNAEAEAWVLSALRSLVQETFATLMSVSSTNAVSFPRLFKRLVDSSTGANRAKGTPYTEFRAILTGMLESYRSDGDMLFITKHLVDRDVFETTEELVCAKLRGWAPTRGICQGCHQILSEDQRWSQGEAQGEQRGSIIVSRTGAIYHSRCYPSESNASIV</sequence>
<dbReference type="EMBL" id="KV425555">
    <property type="protein sequence ID" value="KZT28975.1"/>
    <property type="molecule type" value="Genomic_DNA"/>
</dbReference>
<keyword evidence="6" id="KW-1185">Reference proteome</keyword>
<dbReference type="Pfam" id="PF25066">
    <property type="entry name" value="TPR_VPS8_2"/>
    <property type="match status" value="1"/>
</dbReference>
<evidence type="ECO:0000259" key="3">
    <source>
        <dbReference type="Pfam" id="PF12816"/>
    </source>
</evidence>
<evidence type="ECO:0000256" key="2">
    <source>
        <dbReference type="SAM" id="MobiDB-lite"/>
    </source>
</evidence>
<evidence type="ECO:0000313" key="5">
    <source>
        <dbReference type="EMBL" id="KZT28975.1"/>
    </source>
</evidence>
<proteinExistence type="inferred from homology"/>
<comment type="similarity">
    <text evidence="1">Belongs to the VPS8 family.</text>
</comment>
<evidence type="ECO:0000256" key="1">
    <source>
        <dbReference type="ARBA" id="ARBA00009422"/>
    </source>
</evidence>
<dbReference type="InterPro" id="IPR036322">
    <property type="entry name" value="WD40_repeat_dom_sf"/>
</dbReference>
<feature type="compositionally biased region" description="Polar residues" evidence="2">
    <location>
        <begin position="54"/>
        <end position="74"/>
    </location>
</feature>
<reference evidence="5 6" key="1">
    <citation type="journal article" date="2016" name="Mol. Biol. Evol.">
        <title>Comparative Genomics of Early-Diverging Mushroom-Forming Fungi Provides Insights into the Origins of Lignocellulose Decay Capabilities.</title>
        <authorList>
            <person name="Nagy L.G."/>
            <person name="Riley R."/>
            <person name="Tritt A."/>
            <person name="Adam C."/>
            <person name="Daum C."/>
            <person name="Floudas D."/>
            <person name="Sun H."/>
            <person name="Yadav J.S."/>
            <person name="Pangilinan J."/>
            <person name="Larsson K.H."/>
            <person name="Matsuura K."/>
            <person name="Barry K."/>
            <person name="Labutti K."/>
            <person name="Kuo R."/>
            <person name="Ohm R.A."/>
            <person name="Bhattacharya S.S."/>
            <person name="Shirouzu T."/>
            <person name="Yoshinaga Y."/>
            <person name="Martin F.M."/>
            <person name="Grigoriev I.V."/>
            <person name="Hibbett D.S."/>
        </authorList>
    </citation>
    <scope>NUCLEOTIDE SEQUENCE [LARGE SCALE GENOMIC DNA]</scope>
    <source>
        <strain evidence="5 6">HHB14362 ss-1</strain>
    </source>
</reference>
<dbReference type="STRING" id="1314782.A0A165V0L1"/>